<keyword evidence="3" id="KW-1185">Reference proteome</keyword>
<dbReference type="Proteomes" id="UP001596072">
    <property type="component" value="Unassembled WGS sequence"/>
</dbReference>
<dbReference type="InterPro" id="IPR008407">
    <property type="entry name" value="Brnchd-chn_aa_trnsp_AzlD"/>
</dbReference>
<keyword evidence="1" id="KW-0812">Transmembrane</keyword>
<proteinExistence type="predicted"/>
<keyword evidence="1" id="KW-0472">Membrane</keyword>
<evidence type="ECO:0000313" key="2">
    <source>
        <dbReference type="EMBL" id="MFC5730542.1"/>
    </source>
</evidence>
<name>A0ABW0ZJ81_9ACTN</name>
<dbReference type="EMBL" id="JBHSNS010000009">
    <property type="protein sequence ID" value="MFC5730542.1"/>
    <property type="molecule type" value="Genomic_DNA"/>
</dbReference>
<gene>
    <name evidence="2" type="ORF">ACFPQB_16600</name>
</gene>
<dbReference type="RefSeq" id="WP_206056169.1">
    <property type="nucleotide sequence ID" value="NZ_JBHSNS010000009.1"/>
</dbReference>
<sequence length="83" mass="8344">MSAFLAVLVVGLGTFVSRAIFIVGLAKRTIPPPVLRALEFVGPATLSALIVAMMISDGRVQAGAPEVAGLATASLVGLRAPGT</sequence>
<feature type="transmembrane region" description="Helical" evidence="1">
    <location>
        <begin position="34"/>
        <end position="55"/>
    </location>
</feature>
<evidence type="ECO:0000256" key="1">
    <source>
        <dbReference type="SAM" id="Phobius"/>
    </source>
</evidence>
<evidence type="ECO:0000313" key="3">
    <source>
        <dbReference type="Proteomes" id="UP001596072"/>
    </source>
</evidence>
<keyword evidence="1" id="KW-1133">Transmembrane helix</keyword>
<dbReference type="Pfam" id="PF05437">
    <property type="entry name" value="AzlD"/>
    <property type="match status" value="1"/>
</dbReference>
<protein>
    <submittedName>
        <fullName evidence="2">AzlD domain-containing protein</fullName>
    </submittedName>
</protein>
<comment type="caution">
    <text evidence="2">The sequence shown here is derived from an EMBL/GenBank/DDBJ whole genome shotgun (WGS) entry which is preliminary data.</text>
</comment>
<accession>A0ABW0ZJ81</accession>
<organism evidence="2 3">
    <name type="scientific">Nocardioides vastitatis</name>
    <dbReference type="NCBI Taxonomy" id="2568655"/>
    <lineage>
        <taxon>Bacteria</taxon>
        <taxon>Bacillati</taxon>
        <taxon>Actinomycetota</taxon>
        <taxon>Actinomycetes</taxon>
        <taxon>Propionibacteriales</taxon>
        <taxon>Nocardioidaceae</taxon>
        <taxon>Nocardioides</taxon>
    </lineage>
</organism>
<reference evidence="3" key="1">
    <citation type="journal article" date="2019" name="Int. J. Syst. Evol. Microbiol.">
        <title>The Global Catalogue of Microorganisms (GCM) 10K type strain sequencing project: providing services to taxonomists for standard genome sequencing and annotation.</title>
        <authorList>
            <consortium name="The Broad Institute Genomics Platform"/>
            <consortium name="The Broad Institute Genome Sequencing Center for Infectious Disease"/>
            <person name="Wu L."/>
            <person name="Ma J."/>
        </authorList>
    </citation>
    <scope>NUCLEOTIDE SEQUENCE [LARGE SCALE GENOMIC DNA]</scope>
    <source>
        <strain evidence="3">YIM 94188</strain>
    </source>
</reference>